<reference evidence="1" key="1">
    <citation type="submission" date="2018-02" db="EMBL/GenBank/DDBJ databases">
        <title>Rhizophora mucronata_Transcriptome.</title>
        <authorList>
            <person name="Meera S.P."/>
            <person name="Sreeshan A."/>
            <person name="Augustine A."/>
        </authorList>
    </citation>
    <scope>NUCLEOTIDE SEQUENCE</scope>
    <source>
        <tissue evidence="1">Leaf</tissue>
    </source>
</reference>
<dbReference type="AlphaFoldDB" id="A0A2P2IJY6"/>
<proteinExistence type="predicted"/>
<accession>A0A2P2IJY6</accession>
<evidence type="ECO:0000313" key="1">
    <source>
        <dbReference type="EMBL" id="MBW81518.1"/>
    </source>
</evidence>
<name>A0A2P2IJY6_RHIMU</name>
<sequence>MNPLPLWSRWCVDQLIFNVGRDGFVSTFEISGDKFFEIL</sequence>
<organism evidence="1">
    <name type="scientific">Rhizophora mucronata</name>
    <name type="common">Asiatic mangrove</name>
    <dbReference type="NCBI Taxonomy" id="61149"/>
    <lineage>
        <taxon>Eukaryota</taxon>
        <taxon>Viridiplantae</taxon>
        <taxon>Streptophyta</taxon>
        <taxon>Embryophyta</taxon>
        <taxon>Tracheophyta</taxon>
        <taxon>Spermatophyta</taxon>
        <taxon>Magnoliopsida</taxon>
        <taxon>eudicotyledons</taxon>
        <taxon>Gunneridae</taxon>
        <taxon>Pentapetalae</taxon>
        <taxon>rosids</taxon>
        <taxon>fabids</taxon>
        <taxon>Malpighiales</taxon>
        <taxon>Rhizophoraceae</taxon>
        <taxon>Rhizophora</taxon>
    </lineage>
</organism>
<protein>
    <submittedName>
        <fullName evidence="1">Uncharacterized protein</fullName>
    </submittedName>
</protein>
<dbReference type="EMBL" id="GGEC01001035">
    <property type="protein sequence ID" value="MBW81518.1"/>
    <property type="molecule type" value="Transcribed_RNA"/>
</dbReference>